<name>A0ABQ4DR44_9CELL</name>
<accession>A0ABQ4DR44</accession>
<evidence type="ECO:0000313" key="2">
    <source>
        <dbReference type="Proteomes" id="UP000614741"/>
    </source>
</evidence>
<reference evidence="1 2" key="1">
    <citation type="submission" date="2021-01" db="EMBL/GenBank/DDBJ databases">
        <title>Whole genome shotgun sequence of Cellulomonas phragmiteti NBRC 110785.</title>
        <authorList>
            <person name="Komaki H."/>
            <person name="Tamura T."/>
        </authorList>
    </citation>
    <scope>NUCLEOTIDE SEQUENCE [LARGE SCALE GENOMIC DNA]</scope>
    <source>
        <strain evidence="1 2">NBRC 110785</strain>
    </source>
</reference>
<dbReference type="EMBL" id="BONP01000039">
    <property type="protein sequence ID" value="GIG41825.1"/>
    <property type="molecule type" value="Genomic_DNA"/>
</dbReference>
<protein>
    <submittedName>
        <fullName evidence="1">Uncharacterized protein</fullName>
    </submittedName>
</protein>
<comment type="caution">
    <text evidence="1">The sequence shown here is derived from an EMBL/GenBank/DDBJ whole genome shotgun (WGS) entry which is preliminary data.</text>
</comment>
<keyword evidence="2" id="KW-1185">Reference proteome</keyword>
<gene>
    <name evidence="1" type="ORF">Cph01nite_35870</name>
</gene>
<evidence type="ECO:0000313" key="1">
    <source>
        <dbReference type="EMBL" id="GIG41825.1"/>
    </source>
</evidence>
<sequence length="108" mass="11096">MGETGATPVLTSADCVLVHTSATVATTVHREGAHLVVHFLQLSGVTRWTWPCEIVAAALRTPGVVRGDDAVEVVVDPDTADLVVTLDGADGTALLAVPGDAVRTALAR</sequence>
<proteinExistence type="predicted"/>
<organism evidence="1 2">
    <name type="scientific">Cellulomonas phragmiteti</name>
    <dbReference type="NCBI Taxonomy" id="478780"/>
    <lineage>
        <taxon>Bacteria</taxon>
        <taxon>Bacillati</taxon>
        <taxon>Actinomycetota</taxon>
        <taxon>Actinomycetes</taxon>
        <taxon>Micrococcales</taxon>
        <taxon>Cellulomonadaceae</taxon>
        <taxon>Cellulomonas</taxon>
    </lineage>
</organism>
<dbReference type="Proteomes" id="UP000614741">
    <property type="component" value="Unassembled WGS sequence"/>
</dbReference>
<dbReference type="RefSeq" id="WP_203676316.1">
    <property type="nucleotide sequence ID" value="NZ_BONP01000039.1"/>
</dbReference>